<reference evidence="3 5" key="2">
    <citation type="submission" date="2018-11" db="EMBL/GenBank/DDBJ databases">
        <authorList>
            <consortium name="Pathogen Informatics"/>
        </authorList>
    </citation>
    <scope>NUCLEOTIDE SEQUENCE [LARGE SCALE GENOMIC DNA]</scope>
</reference>
<accession>A0A0N4UMW5</accession>
<feature type="region of interest" description="Disordered" evidence="1">
    <location>
        <begin position="72"/>
        <end position="111"/>
    </location>
</feature>
<organism evidence="4 6">
    <name type="scientific">Dracunculus medinensis</name>
    <name type="common">Guinea worm</name>
    <dbReference type="NCBI Taxonomy" id="318479"/>
    <lineage>
        <taxon>Eukaryota</taxon>
        <taxon>Metazoa</taxon>
        <taxon>Ecdysozoa</taxon>
        <taxon>Nematoda</taxon>
        <taxon>Chromadorea</taxon>
        <taxon>Rhabditida</taxon>
        <taxon>Spirurina</taxon>
        <taxon>Dracunculoidea</taxon>
        <taxon>Dracunculidae</taxon>
        <taxon>Dracunculus</taxon>
    </lineage>
</organism>
<evidence type="ECO:0000313" key="4">
    <source>
        <dbReference type="Proteomes" id="UP000038040"/>
    </source>
</evidence>
<gene>
    <name evidence="3" type="ORF">DME_LOCUS2954</name>
</gene>
<evidence type="ECO:0000313" key="6">
    <source>
        <dbReference type="WBParaSite" id="DME_0000921701-mRNA-1"/>
    </source>
</evidence>
<name>A0A0N4UMW5_DRAME</name>
<dbReference type="InterPro" id="IPR046347">
    <property type="entry name" value="bZIP_sf"/>
</dbReference>
<proteinExistence type="predicted"/>
<feature type="region of interest" description="Disordered" evidence="1">
    <location>
        <begin position="1"/>
        <end position="35"/>
    </location>
</feature>
<feature type="region of interest" description="Disordered" evidence="1">
    <location>
        <begin position="145"/>
        <end position="169"/>
    </location>
</feature>
<dbReference type="AlphaFoldDB" id="A0A0N4UMW5"/>
<evidence type="ECO:0000313" key="5">
    <source>
        <dbReference type="Proteomes" id="UP000274756"/>
    </source>
</evidence>
<keyword evidence="5" id="KW-1185">Reference proteome</keyword>
<dbReference type="SUPFAM" id="SSF57959">
    <property type="entry name" value="Leucine zipper domain"/>
    <property type="match status" value="1"/>
</dbReference>
<dbReference type="Pfam" id="PF07716">
    <property type="entry name" value="bZIP_2"/>
    <property type="match status" value="1"/>
</dbReference>
<dbReference type="InterPro" id="IPR004827">
    <property type="entry name" value="bZIP"/>
</dbReference>
<dbReference type="PROSITE" id="PS50217">
    <property type="entry name" value="BZIP"/>
    <property type="match status" value="1"/>
</dbReference>
<dbReference type="Proteomes" id="UP000274756">
    <property type="component" value="Unassembled WGS sequence"/>
</dbReference>
<feature type="domain" description="BZIP" evidence="2">
    <location>
        <begin position="70"/>
        <end position="133"/>
    </location>
</feature>
<evidence type="ECO:0000256" key="1">
    <source>
        <dbReference type="SAM" id="MobiDB-lite"/>
    </source>
</evidence>
<evidence type="ECO:0000313" key="3">
    <source>
        <dbReference type="EMBL" id="VDN52981.1"/>
    </source>
</evidence>
<dbReference type="WBParaSite" id="DME_0000921701-mRNA-1">
    <property type="protein sequence ID" value="DME_0000921701-mRNA-1"/>
    <property type="gene ID" value="DME_0000921701"/>
</dbReference>
<dbReference type="OrthoDB" id="10039716at2759"/>
<feature type="compositionally biased region" description="Pro residues" evidence="1">
    <location>
        <begin position="152"/>
        <end position="169"/>
    </location>
</feature>
<feature type="compositionally biased region" description="Low complexity" evidence="1">
    <location>
        <begin position="8"/>
        <end position="35"/>
    </location>
</feature>
<protein>
    <submittedName>
        <fullName evidence="6">BZIP domain-containing protein</fullName>
    </submittedName>
</protein>
<reference evidence="6" key="1">
    <citation type="submission" date="2017-02" db="UniProtKB">
        <authorList>
            <consortium name="WormBaseParasite"/>
        </authorList>
    </citation>
    <scope>IDENTIFICATION</scope>
</reference>
<dbReference type="Proteomes" id="UP000038040">
    <property type="component" value="Unplaced"/>
</dbReference>
<dbReference type="EMBL" id="UYYG01000092">
    <property type="protein sequence ID" value="VDN52981.1"/>
    <property type="molecule type" value="Genomic_DNA"/>
</dbReference>
<sequence length="169" mass="20335">MDAYSYPQQQQQQQQQEQQQQSQSQQQQQQQQIQSNFQVQSVLSPYNNIGNENIPRQRSTMLEFLDDEARRKYREKRDKNNLAAKKSRSNRRERERQMQLTIERMSKETQRLTNELALTRQRSEYLESEMNRYKALSYSQQEMLLRDNSNFPPQPPPPGSFMYPPFPPI</sequence>
<dbReference type="Gene3D" id="1.20.5.170">
    <property type="match status" value="1"/>
</dbReference>
<dbReference type="STRING" id="318479.A0A0N4UMW5"/>
<evidence type="ECO:0000259" key="2">
    <source>
        <dbReference type="PROSITE" id="PS50217"/>
    </source>
</evidence>
<dbReference type="GO" id="GO:0003700">
    <property type="term" value="F:DNA-binding transcription factor activity"/>
    <property type="evidence" value="ECO:0007669"/>
    <property type="project" value="InterPro"/>
</dbReference>